<dbReference type="GO" id="GO:0016020">
    <property type="term" value="C:membrane"/>
    <property type="evidence" value="ECO:0007669"/>
    <property type="project" value="UniProtKB-SubCell"/>
</dbReference>
<reference evidence="9" key="1">
    <citation type="journal article" date="2002" name="Science">
        <title>The draft genome of Ciona intestinalis: insights into chordate and vertebrate origins.</title>
        <authorList>
            <person name="Dehal P."/>
            <person name="Satou Y."/>
            <person name="Campbell R.K."/>
            <person name="Chapman J."/>
            <person name="Degnan B."/>
            <person name="De Tomaso A."/>
            <person name="Davidson B."/>
            <person name="Di Gregorio A."/>
            <person name="Gelpke M."/>
            <person name="Goodstein D.M."/>
            <person name="Harafuji N."/>
            <person name="Hastings K.E."/>
            <person name="Ho I."/>
            <person name="Hotta K."/>
            <person name="Huang W."/>
            <person name="Kawashima T."/>
            <person name="Lemaire P."/>
            <person name="Martinez D."/>
            <person name="Meinertzhagen I.A."/>
            <person name="Necula S."/>
            <person name="Nonaka M."/>
            <person name="Putnam N."/>
            <person name="Rash S."/>
            <person name="Saiga H."/>
            <person name="Satake M."/>
            <person name="Terry A."/>
            <person name="Yamada L."/>
            <person name="Wang H.G."/>
            <person name="Awazu S."/>
            <person name="Azumi K."/>
            <person name="Boore J."/>
            <person name="Branno M."/>
            <person name="Chin-Bow S."/>
            <person name="DeSantis R."/>
            <person name="Doyle S."/>
            <person name="Francino P."/>
            <person name="Keys D.N."/>
            <person name="Haga S."/>
            <person name="Hayashi H."/>
            <person name="Hino K."/>
            <person name="Imai K.S."/>
            <person name="Inaba K."/>
            <person name="Kano S."/>
            <person name="Kobayashi K."/>
            <person name="Kobayashi M."/>
            <person name="Lee B.I."/>
            <person name="Makabe K.W."/>
            <person name="Manohar C."/>
            <person name="Matassi G."/>
            <person name="Medina M."/>
            <person name="Mochizuki Y."/>
            <person name="Mount S."/>
            <person name="Morishita T."/>
            <person name="Miura S."/>
            <person name="Nakayama A."/>
            <person name="Nishizaka S."/>
            <person name="Nomoto H."/>
            <person name="Ohta F."/>
            <person name="Oishi K."/>
            <person name="Rigoutsos I."/>
            <person name="Sano M."/>
            <person name="Sasaki A."/>
            <person name="Sasakura Y."/>
            <person name="Shoguchi E."/>
            <person name="Shin-i T."/>
            <person name="Spagnuolo A."/>
            <person name="Stainier D."/>
            <person name="Suzuki M.M."/>
            <person name="Tassy O."/>
            <person name="Takatori N."/>
            <person name="Tokuoka M."/>
            <person name="Yagi K."/>
            <person name="Yoshizaki F."/>
            <person name="Wada S."/>
            <person name="Zhang C."/>
            <person name="Hyatt P.D."/>
            <person name="Larimer F."/>
            <person name="Detter C."/>
            <person name="Doggett N."/>
            <person name="Glavina T."/>
            <person name="Hawkins T."/>
            <person name="Richardson P."/>
            <person name="Lucas S."/>
            <person name="Kohara Y."/>
            <person name="Levine M."/>
            <person name="Satoh N."/>
            <person name="Rokhsar D.S."/>
        </authorList>
    </citation>
    <scope>NUCLEOTIDE SEQUENCE [LARGE SCALE GENOMIC DNA]</scope>
</reference>
<evidence type="ECO:0000259" key="7">
    <source>
        <dbReference type="Pfam" id="PF01490"/>
    </source>
</evidence>
<feature type="transmembrane region" description="Helical" evidence="6">
    <location>
        <begin position="180"/>
        <end position="200"/>
    </location>
</feature>
<feature type="domain" description="Amino acid transporter transmembrane" evidence="7">
    <location>
        <begin position="63"/>
        <end position="230"/>
    </location>
</feature>
<dbReference type="STRING" id="7719.ENSCINP00000026111"/>
<reference evidence="8" key="3">
    <citation type="submission" date="2025-09" db="UniProtKB">
        <authorList>
            <consortium name="Ensembl"/>
        </authorList>
    </citation>
    <scope>IDENTIFICATION</scope>
</reference>
<dbReference type="HOGENOM" id="CLU_1126668_0_0_1"/>
<dbReference type="PANTHER" id="PTHR22950:SF702">
    <property type="entry name" value="AMINO ACID TRANSPORTER PROTEIN"/>
    <property type="match status" value="1"/>
</dbReference>
<dbReference type="InParanoid" id="F6YUK4"/>
<organism evidence="8 9">
    <name type="scientific">Ciona intestinalis</name>
    <name type="common">Transparent sea squirt</name>
    <name type="synonym">Ascidia intestinalis</name>
    <dbReference type="NCBI Taxonomy" id="7719"/>
    <lineage>
        <taxon>Eukaryota</taxon>
        <taxon>Metazoa</taxon>
        <taxon>Chordata</taxon>
        <taxon>Tunicata</taxon>
        <taxon>Ascidiacea</taxon>
        <taxon>Phlebobranchia</taxon>
        <taxon>Cionidae</taxon>
        <taxon>Ciona</taxon>
    </lineage>
</organism>
<evidence type="ECO:0000313" key="8">
    <source>
        <dbReference type="Ensembl" id="ENSCINP00000026111.2"/>
    </source>
</evidence>
<evidence type="ECO:0000256" key="6">
    <source>
        <dbReference type="SAM" id="Phobius"/>
    </source>
</evidence>
<dbReference type="AlphaFoldDB" id="F6YUK4"/>
<comment type="subcellular location">
    <subcellularLocation>
        <location evidence="1">Membrane</location>
        <topology evidence="1">Multi-pass membrane protein</topology>
    </subcellularLocation>
</comment>
<keyword evidence="9" id="KW-1185">Reference proteome</keyword>
<dbReference type="InterPro" id="IPR013057">
    <property type="entry name" value="AA_transpt_TM"/>
</dbReference>
<dbReference type="Proteomes" id="UP000008144">
    <property type="component" value="Unassembled WGS sequence"/>
</dbReference>
<protein>
    <recommendedName>
        <fullName evidence="7">Amino acid transporter transmembrane domain-containing protein</fullName>
    </recommendedName>
</protein>
<feature type="region of interest" description="Disordered" evidence="5">
    <location>
        <begin position="1"/>
        <end position="31"/>
    </location>
</feature>
<dbReference type="GeneTree" id="ENSGT00940000157127"/>
<proteinExistence type="predicted"/>
<dbReference type="Ensembl" id="ENSCINT00000026357.2">
    <property type="protein sequence ID" value="ENSCINP00000026111.2"/>
    <property type="gene ID" value="ENSCING00000014431.2"/>
</dbReference>
<feature type="transmembrane region" description="Helical" evidence="6">
    <location>
        <begin position="86"/>
        <end position="112"/>
    </location>
</feature>
<evidence type="ECO:0000256" key="1">
    <source>
        <dbReference type="ARBA" id="ARBA00004141"/>
    </source>
</evidence>
<feature type="compositionally biased region" description="Acidic residues" evidence="5">
    <location>
        <begin position="22"/>
        <end position="31"/>
    </location>
</feature>
<sequence length="247" mass="27278">MGDFQQDYRKVLDESPPPEQQDNLDEEDDGVPELDPLNSFAPLNISEEADKLTYKDHLSSALSVFNLMNAILGSGILGLAEAQKNIGVLPFVLMLVSTACLALFTISLLLHLSRITGVKTYEGLAQQSFGKKGKFITSIMIVFHCMGAICSYVFIMKNELPEVIKVFVSYEEKPDEDLPFYLNGNFLMLIVVVGVIVPLSTMKDIKFLGYSSAFGMFCMMLFTVTVIAKKFSIPCPLPLNNTHSALA</sequence>
<feature type="compositionally biased region" description="Basic and acidic residues" evidence="5">
    <location>
        <begin position="1"/>
        <end position="13"/>
    </location>
</feature>
<evidence type="ECO:0000256" key="5">
    <source>
        <dbReference type="SAM" id="MobiDB-lite"/>
    </source>
</evidence>
<dbReference type="PANTHER" id="PTHR22950">
    <property type="entry name" value="AMINO ACID TRANSPORTER"/>
    <property type="match status" value="1"/>
</dbReference>
<evidence type="ECO:0000256" key="2">
    <source>
        <dbReference type="ARBA" id="ARBA00022692"/>
    </source>
</evidence>
<reference evidence="8" key="2">
    <citation type="submission" date="2025-08" db="UniProtKB">
        <authorList>
            <consortium name="Ensembl"/>
        </authorList>
    </citation>
    <scope>IDENTIFICATION</scope>
</reference>
<name>F6YUK4_CIOIN</name>
<keyword evidence="3 6" id="KW-1133">Transmembrane helix</keyword>
<accession>F6YUK4</accession>
<evidence type="ECO:0000256" key="4">
    <source>
        <dbReference type="ARBA" id="ARBA00023136"/>
    </source>
</evidence>
<feature type="transmembrane region" description="Helical" evidence="6">
    <location>
        <begin position="133"/>
        <end position="155"/>
    </location>
</feature>
<dbReference type="Pfam" id="PF01490">
    <property type="entry name" value="Aa_trans"/>
    <property type="match status" value="1"/>
</dbReference>
<feature type="transmembrane region" description="Helical" evidence="6">
    <location>
        <begin position="207"/>
        <end position="228"/>
    </location>
</feature>
<feature type="transmembrane region" description="Helical" evidence="6">
    <location>
        <begin position="61"/>
        <end position="80"/>
    </location>
</feature>
<evidence type="ECO:0000313" key="9">
    <source>
        <dbReference type="Proteomes" id="UP000008144"/>
    </source>
</evidence>
<keyword evidence="2 6" id="KW-0812">Transmembrane</keyword>
<keyword evidence="4 6" id="KW-0472">Membrane</keyword>
<dbReference type="OMA" id="NEWWHEV"/>
<evidence type="ECO:0000256" key="3">
    <source>
        <dbReference type="ARBA" id="ARBA00022989"/>
    </source>
</evidence>